<dbReference type="STRING" id="191770.SAMN04488013_11452"/>
<reference evidence="4 5" key="1">
    <citation type="submission" date="2019-05" db="EMBL/GenBank/DDBJ databases">
        <title>The metagenome of a microbial culture collection derived from dairy environment covers the genomic content of the human microbiome.</title>
        <authorList>
            <person name="Roder T."/>
            <person name="Wuthrich D."/>
            <person name="Sattari Z."/>
            <person name="Von Ah U."/>
            <person name="Bar C."/>
            <person name="Ronchi F."/>
            <person name="Macpherson A.J."/>
            <person name="Ganal-Vonarburg S.C."/>
            <person name="Bruggmann R."/>
            <person name="Vergeres G."/>
        </authorList>
    </citation>
    <scope>NUCLEOTIDE SEQUENCE [LARGE SCALE GENOMIC DNA]</scope>
    <source>
        <strain evidence="4 5">FAM 24235</strain>
    </source>
</reference>
<dbReference type="InterPro" id="IPR002060">
    <property type="entry name" value="Squ/phyt_synthse"/>
</dbReference>
<comment type="caution">
    <text evidence="4">The sequence shown here is derived from an EMBL/GenBank/DDBJ whole genome shotgun (WGS) entry which is preliminary data.</text>
</comment>
<dbReference type="GO" id="GO:0004311">
    <property type="term" value="F:geranylgeranyl diphosphate synthase activity"/>
    <property type="evidence" value="ECO:0007669"/>
    <property type="project" value="InterPro"/>
</dbReference>
<dbReference type="SFLD" id="SFLDG01018">
    <property type="entry name" value="Squalene/Phytoene_Synthase_Lik"/>
    <property type="match status" value="1"/>
</dbReference>
<keyword evidence="2" id="KW-0808">Transferase</keyword>
<dbReference type="CDD" id="cd00683">
    <property type="entry name" value="Trans_IPPS_HH"/>
    <property type="match status" value="1"/>
</dbReference>
<evidence type="ECO:0000313" key="4">
    <source>
        <dbReference type="EMBL" id="TLQ09009.1"/>
    </source>
</evidence>
<dbReference type="SFLD" id="SFLDS00005">
    <property type="entry name" value="Isoprenoid_Synthase_Type_I"/>
    <property type="match status" value="1"/>
</dbReference>
<dbReference type="PANTHER" id="PTHR31480">
    <property type="entry name" value="BIFUNCTIONAL LYCOPENE CYCLASE/PHYTOENE SYNTHASE"/>
    <property type="match status" value="1"/>
</dbReference>
<dbReference type="Gene3D" id="1.10.600.10">
    <property type="entry name" value="Farnesyl Diphosphate Synthase"/>
    <property type="match status" value="1"/>
</dbReference>
<dbReference type="SFLD" id="SFLDG01212">
    <property type="entry name" value="Phytoene_synthase_like"/>
    <property type="match status" value="1"/>
</dbReference>
<dbReference type="OrthoDB" id="9787280at2"/>
<organism evidence="4 5">
    <name type="scientific">Marinilactibacillus psychrotolerans</name>
    <dbReference type="NCBI Taxonomy" id="191770"/>
    <lineage>
        <taxon>Bacteria</taxon>
        <taxon>Bacillati</taxon>
        <taxon>Bacillota</taxon>
        <taxon>Bacilli</taxon>
        <taxon>Lactobacillales</taxon>
        <taxon>Carnobacteriaceae</taxon>
        <taxon>Marinilactibacillus</taxon>
    </lineage>
</organism>
<gene>
    <name evidence="4" type="ORF">FEZ48_02335</name>
</gene>
<keyword evidence="3" id="KW-0125">Carotenoid biosynthesis</keyword>
<comment type="pathway">
    <text evidence="1">Carotenoid biosynthesis.</text>
</comment>
<dbReference type="EMBL" id="VBTE01000004">
    <property type="protein sequence ID" value="TLQ09009.1"/>
    <property type="molecule type" value="Genomic_DNA"/>
</dbReference>
<accession>A0A5R9C767</accession>
<dbReference type="Pfam" id="PF00494">
    <property type="entry name" value="SQS_PSY"/>
    <property type="match status" value="1"/>
</dbReference>
<dbReference type="GO" id="GO:0051996">
    <property type="term" value="F:squalene synthase [NAD(P)H] activity"/>
    <property type="evidence" value="ECO:0007669"/>
    <property type="project" value="InterPro"/>
</dbReference>
<dbReference type="GO" id="GO:0016117">
    <property type="term" value="P:carotenoid biosynthetic process"/>
    <property type="evidence" value="ECO:0007669"/>
    <property type="project" value="UniProtKB-KW"/>
</dbReference>
<dbReference type="PROSITE" id="PS01045">
    <property type="entry name" value="SQUALEN_PHYTOEN_SYN_2"/>
    <property type="match status" value="1"/>
</dbReference>
<dbReference type="SUPFAM" id="SSF48576">
    <property type="entry name" value="Terpenoid synthases"/>
    <property type="match status" value="1"/>
</dbReference>
<evidence type="ECO:0000256" key="2">
    <source>
        <dbReference type="ARBA" id="ARBA00022679"/>
    </source>
</evidence>
<dbReference type="AlphaFoldDB" id="A0A5R9C767"/>
<evidence type="ECO:0000256" key="3">
    <source>
        <dbReference type="ARBA" id="ARBA00022746"/>
    </source>
</evidence>
<dbReference type="InterPro" id="IPR033904">
    <property type="entry name" value="Trans_IPPS_HH"/>
</dbReference>
<sequence length="294" mass="34688">MEKEKSKHINLELDYEFCEEIIKIHSKSFYFAFSKLPKEKAQAVYAIYAFCRQADDSIDQATSQQEQKQALDQLKNQLDLFGAGKNLDKPVWRALRDVFNRYDMSLDPFYDQLKGQTMDYHFTQPKTLSDLETYSYFVAGSVGLMLLPIIATENHQELTETAISLGVAIQITNILRDVGEDYRDINRIYLPEKLMEKVGYNQQDLENQTINKSFILLWETLASRSEELYKMVKHNLWKFDEDSRFPVLLSANIYEEIINTVRKNQYNCFTVRNKTSFIRKLCLYRDANRWLRNI</sequence>
<dbReference type="Proteomes" id="UP000307201">
    <property type="component" value="Unassembled WGS sequence"/>
</dbReference>
<evidence type="ECO:0000313" key="5">
    <source>
        <dbReference type="Proteomes" id="UP000307201"/>
    </source>
</evidence>
<proteinExistence type="predicted"/>
<name>A0A5R9C767_9LACT</name>
<protein>
    <submittedName>
        <fullName evidence="4">Phytoene/squalene synthase family protein</fullName>
    </submittedName>
</protein>
<dbReference type="InterPro" id="IPR019845">
    <property type="entry name" value="Squalene/phytoene_synthase_CS"/>
</dbReference>
<dbReference type="InterPro" id="IPR008949">
    <property type="entry name" value="Isoprenoid_synthase_dom_sf"/>
</dbReference>
<dbReference type="InterPro" id="IPR044843">
    <property type="entry name" value="Trans_IPPS_bact-type"/>
</dbReference>
<evidence type="ECO:0000256" key="1">
    <source>
        <dbReference type="ARBA" id="ARBA00004829"/>
    </source>
</evidence>